<feature type="transmembrane region" description="Helical" evidence="8">
    <location>
        <begin position="151"/>
        <end position="175"/>
    </location>
</feature>
<feature type="transmembrane region" description="Helical" evidence="8">
    <location>
        <begin position="354"/>
        <end position="375"/>
    </location>
</feature>
<keyword evidence="4 8" id="KW-0812">Transmembrane</keyword>
<accession>A0ABY2DXA7</accession>
<evidence type="ECO:0000313" key="10">
    <source>
        <dbReference type="EMBL" id="TDE88497.1"/>
    </source>
</evidence>
<evidence type="ECO:0000256" key="8">
    <source>
        <dbReference type="SAM" id="Phobius"/>
    </source>
</evidence>
<dbReference type="Pfam" id="PF13727">
    <property type="entry name" value="CoA_binding_3"/>
    <property type="match status" value="1"/>
</dbReference>
<feature type="transmembrane region" description="Helical" evidence="8">
    <location>
        <begin position="95"/>
        <end position="113"/>
    </location>
</feature>
<name>A0ABY2DXA7_9MICO</name>
<evidence type="ECO:0000256" key="5">
    <source>
        <dbReference type="ARBA" id="ARBA00022989"/>
    </source>
</evidence>
<evidence type="ECO:0000313" key="11">
    <source>
        <dbReference type="Proteomes" id="UP000504882"/>
    </source>
</evidence>
<evidence type="ECO:0000256" key="7">
    <source>
        <dbReference type="SAM" id="MobiDB-lite"/>
    </source>
</evidence>
<feature type="region of interest" description="Disordered" evidence="7">
    <location>
        <begin position="1"/>
        <end position="25"/>
    </location>
</feature>
<keyword evidence="11" id="KW-1185">Reference proteome</keyword>
<dbReference type="NCBIfam" id="TIGR03025">
    <property type="entry name" value="EPS_sugtrans"/>
    <property type="match status" value="1"/>
</dbReference>
<evidence type="ECO:0000256" key="1">
    <source>
        <dbReference type="ARBA" id="ARBA00004141"/>
    </source>
</evidence>
<dbReference type="PANTHER" id="PTHR30576">
    <property type="entry name" value="COLANIC BIOSYNTHESIS UDP-GLUCOSE LIPID CARRIER TRANSFERASE"/>
    <property type="match status" value="1"/>
</dbReference>
<evidence type="ECO:0000256" key="6">
    <source>
        <dbReference type="ARBA" id="ARBA00023136"/>
    </source>
</evidence>
<dbReference type="InterPro" id="IPR017475">
    <property type="entry name" value="EPS_sugar_tfrase"/>
</dbReference>
<evidence type="ECO:0000259" key="9">
    <source>
        <dbReference type="Pfam" id="PF02397"/>
    </source>
</evidence>
<dbReference type="InterPro" id="IPR003362">
    <property type="entry name" value="Bact_transf"/>
</dbReference>
<keyword evidence="3 10" id="KW-0808">Transferase</keyword>
<evidence type="ECO:0000256" key="3">
    <source>
        <dbReference type="ARBA" id="ARBA00022679"/>
    </source>
</evidence>
<proteinExistence type="inferred from homology"/>
<dbReference type="Pfam" id="PF02397">
    <property type="entry name" value="Bac_transf"/>
    <property type="match status" value="1"/>
</dbReference>
<dbReference type="PANTHER" id="PTHR30576:SF10">
    <property type="entry name" value="SLL5057 PROTEIN"/>
    <property type="match status" value="1"/>
</dbReference>
<evidence type="ECO:0000256" key="4">
    <source>
        <dbReference type="ARBA" id="ARBA00022692"/>
    </source>
</evidence>
<feature type="transmembrane region" description="Helical" evidence="8">
    <location>
        <begin position="181"/>
        <end position="201"/>
    </location>
</feature>
<evidence type="ECO:0000256" key="2">
    <source>
        <dbReference type="ARBA" id="ARBA00006464"/>
    </source>
</evidence>
<gene>
    <name evidence="10" type="ORF">EXU48_23215</name>
</gene>
<keyword evidence="5 8" id="KW-1133">Transmembrane helix</keyword>
<dbReference type="EMBL" id="SMNA01000017">
    <property type="protein sequence ID" value="TDE88497.1"/>
    <property type="molecule type" value="Genomic_DNA"/>
</dbReference>
<dbReference type="Gene3D" id="3.40.50.720">
    <property type="entry name" value="NAD(P)-binding Rossmann-like Domain"/>
    <property type="match status" value="1"/>
</dbReference>
<feature type="domain" description="Bacterial sugar transferase" evidence="9">
    <location>
        <begin position="347"/>
        <end position="534"/>
    </location>
</feature>
<sequence>MSEAADPAPRFAGSHQVDGGRGSVDSCHHRCGEDDLLRARSTGRRGRPVALTTDRPSRIRSGRGELLASLISRIASPVPAEEEPTWAEASRRYRAIAIASDAVIAVAVTWPAAALMYPGGLALAIGVVVAALFVTTVALHDGYDTRRAASGAAELTAIARSGLLLAVGVMALVFVNVDLPRVAVITSLVLMTGGALALRLGQRSVVRHARSRGRMLRRTLLVGSPERLAPVLAELAREPRHGFAITGICPPAGSGAEDSDAPVVGTVEEVPDLIRSLRVETLVIAGDGMSVEELTRFRRRIEGLDVELLVAPNVARAGSTRVSLRGLTDTPVLSVTTGPGRRHHWGKAVLDRGLAAVLLLLAMLVLVPAAIAVRLTSRGAALFRQTRVGLNGRPFTMYKLRSMYPDAEARLAALEGRSDGNGTLFKMRRDPRTTPVGRFLRRFSIDELPQLWNVLRGDMSLVGPRPPLVSEAAGYDDASRQRLQVRPGLTGLWQVSGRSDLSWEESIRLDLRYVDNWTLTMDLTILWRTARAVLGGRGAY</sequence>
<feature type="transmembrane region" description="Helical" evidence="8">
    <location>
        <begin position="119"/>
        <end position="139"/>
    </location>
</feature>
<comment type="similarity">
    <text evidence="2">Belongs to the bacterial sugar transferase family.</text>
</comment>
<dbReference type="Proteomes" id="UP000504882">
    <property type="component" value="Unassembled WGS sequence"/>
</dbReference>
<reference evidence="10 11" key="1">
    <citation type="submission" date="2019-03" db="EMBL/GenBank/DDBJ databases">
        <title>Genomic features of bacteria from cold environments.</title>
        <authorList>
            <person name="Shen L."/>
        </authorList>
    </citation>
    <scope>NUCLEOTIDE SEQUENCE [LARGE SCALE GENOMIC DNA]</scope>
    <source>
        <strain evidence="11">T3246-1</strain>
    </source>
</reference>
<dbReference type="GO" id="GO:0016740">
    <property type="term" value="F:transferase activity"/>
    <property type="evidence" value="ECO:0007669"/>
    <property type="project" value="UniProtKB-KW"/>
</dbReference>
<keyword evidence="6 8" id="KW-0472">Membrane</keyword>
<protein>
    <submittedName>
        <fullName evidence="10">Sugar transferase</fullName>
    </submittedName>
</protein>
<comment type="caution">
    <text evidence="10">The sequence shown here is derived from an EMBL/GenBank/DDBJ whole genome shotgun (WGS) entry which is preliminary data.</text>
</comment>
<organism evidence="10 11">
    <name type="scientific">Occultella glacieicola</name>
    <dbReference type="NCBI Taxonomy" id="2518684"/>
    <lineage>
        <taxon>Bacteria</taxon>
        <taxon>Bacillati</taxon>
        <taxon>Actinomycetota</taxon>
        <taxon>Actinomycetes</taxon>
        <taxon>Micrococcales</taxon>
        <taxon>Ruaniaceae</taxon>
        <taxon>Occultella</taxon>
    </lineage>
</organism>
<comment type="subcellular location">
    <subcellularLocation>
        <location evidence="1">Membrane</location>
        <topology evidence="1">Multi-pass membrane protein</topology>
    </subcellularLocation>
</comment>